<dbReference type="GeneID" id="104605671"/>
<feature type="transmembrane region" description="Helical" evidence="2">
    <location>
        <begin position="53"/>
        <end position="75"/>
    </location>
</feature>
<dbReference type="RefSeq" id="XP_010268822.1">
    <property type="nucleotide sequence ID" value="XM_010270520.2"/>
</dbReference>
<evidence type="ECO:0000313" key="4">
    <source>
        <dbReference type="RefSeq" id="XP_010268822.1"/>
    </source>
</evidence>
<dbReference type="InterPro" id="IPR008480">
    <property type="entry name" value="DUF761_pln"/>
</dbReference>
<gene>
    <name evidence="4" type="primary">LOC104605671</name>
</gene>
<dbReference type="KEGG" id="nnu:104605671"/>
<feature type="compositionally biased region" description="Polar residues" evidence="1">
    <location>
        <begin position="271"/>
        <end position="280"/>
    </location>
</feature>
<evidence type="ECO:0000313" key="3">
    <source>
        <dbReference type="Proteomes" id="UP000189703"/>
    </source>
</evidence>
<keyword evidence="2" id="KW-0812">Transmembrane</keyword>
<proteinExistence type="predicted"/>
<accession>A0A1U8ALY5</accession>
<evidence type="ECO:0000256" key="2">
    <source>
        <dbReference type="SAM" id="Phobius"/>
    </source>
</evidence>
<keyword evidence="2" id="KW-0472">Membrane</keyword>
<dbReference type="STRING" id="4432.A0A1U8ALY5"/>
<name>A0A1U8ALY5_NELNU</name>
<reference evidence="4" key="1">
    <citation type="submission" date="2025-08" db="UniProtKB">
        <authorList>
            <consortium name="RefSeq"/>
        </authorList>
    </citation>
    <scope>IDENTIFICATION</scope>
</reference>
<feature type="region of interest" description="Disordered" evidence="1">
    <location>
        <begin position="261"/>
        <end position="319"/>
    </location>
</feature>
<dbReference type="PANTHER" id="PTHR33098:SF109">
    <property type="entry name" value="OS07G0563400 PROTEIN"/>
    <property type="match status" value="1"/>
</dbReference>
<feature type="compositionally biased region" description="Basic and acidic residues" evidence="1">
    <location>
        <begin position="286"/>
        <end position="296"/>
    </location>
</feature>
<dbReference type="PANTHER" id="PTHR33098">
    <property type="entry name" value="COTTON FIBER (DUF761)"/>
    <property type="match status" value="1"/>
</dbReference>
<dbReference type="AlphaFoldDB" id="A0A1U8ALY5"/>
<dbReference type="OrthoDB" id="1933168at2759"/>
<feature type="transmembrane region" description="Helical" evidence="2">
    <location>
        <begin position="12"/>
        <end position="33"/>
    </location>
</feature>
<dbReference type="OMA" id="NTWRTIT"/>
<organism evidence="3 4">
    <name type="scientific">Nelumbo nucifera</name>
    <name type="common">Sacred lotus</name>
    <dbReference type="NCBI Taxonomy" id="4432"/>
    <lineage>
        <taxon>Eukaryota</taxon>
        <taxon>Viridiplantae</taxon>
        <taxon>Streptophyta</taxon>
        <taxon>Embryophyta</taxon>
        <taxon>Tracheophyta</taxon>
        <taxon>Spermatophyta</taxon>
        <taxon>Magnoliopsida</taxon>
        <taxon>Proteales</taxon>
        <taxon>Nelumbonaceae</taxon>
        <taxon>Nelumbo</taxon>
    </lineage>
</organism>
<keyword evidence="3" id="KW-1185">Reference proteome</keyword>
<dbReference type="Pfam" id="PF14364">
    <property type="entry name" value="DUF4408"/>
    <property type="match status" value="1"/>
</dbReference>
<dbReference type="FunCoup" id="A0A1U8ALY5">
    <property type="interactions" value="104"/>
</dbReference>
<dbReference type="Pfam" id="PF05553">
    <property type="entry name" value="DUF761"/>
    <property type="match status" value="1"/>
</dbReference>
<dbReference type="InterPro" id="IPR025520">
    <property type="entry name" value="DUF4408"/>
</dbReference>
<sequence length="357" mass="40180">MAVFSRSSSSWILSLKVLLISAGVVSLAVILKLSVPVIMEFVATEVPLIWGSLLSWLTPPYLYVIINGIIITIAASSRFQQKVDEQRPEMVGAPLKAEVQPDFVVTTAVYEDAAVLDEHVVVERPELGYDVVAMKNPEETPTEFESLEPLSGYGQGQAEAVEVKTLLTRAPEEYDEDDFVISRSTWTPQRRDSTEVPTEYSFPTEKPLVSVRFGRKIVRASPEGGRALRVAKPKRNDTLENTWKTITAGRPMPLTRHLKKSETWETHGRHSNPSQGTQEPSPAKVKKAETFRDRTNLETSLSPSPGGSGKFRKEPSLSQDELNRRVEAFIKKFNEEMRLQRQESLNQYREMINRGTH</sequence>
<evidence type="ECO:0000256" key="1">
    <source>
        <dbReference type="SAM" id="MobiDB-lite"/>
    </source>
</evidence>
<keyword evidence="2" id="KW-1133">Transmembrane helix</keyword>
<dbReference type="Proteomes" id="UP000189703">
    <property type="component" value="Unplaced"/>
</dbReference>
<dbReference type="eggNOG" id="ENOG502QU3V">
    <property type="taxonomic scope" value="Eukaryota"/>
</dbReference>
<protein>
    <submittedName>
        <fullName evidence="4">Uncharacterized protein LOC104605671</fullName>
    </submittedName>
</protein>